<name>M7BGN0_CHEMY</name>
<organism evidence="1 2">
    <name type="scientific">Chelonia mydas</name>
    <name type="common">Green sea-turtle</name>
    <name type="synonym">Chelonia agassizi</name>
    <dbReference type="NCBI Taxonomy" id="8469"/>
    <lineage>
        <taxon>Eukaryota</taxon>
        <taxon>Metazoa</taxon>
        <taxon>Chordata</taxon>
        <taxon>Craniata</taxon>
        <taxon>Vertebrata</taxon>
        <taxon>Euteleostomi</taxon>
        <taxon>Archelosauria</taxon>
        <taxon>Testudinata</taxon>
        <taxon>Testudines</taxon>
        <taxon>Cryptodira</taxon>
        <taxon>Durocryptodira</taxon>
        <taxon>Americhelydia</taxon>
        <taxon>Chelonioidea</taxon>
        <taxon>Cheloniidae</taxon>
        <taxon>Chelonia</taxon>
    </lineage>
</organism>
<sequence length="49" mass="5149">MAAPVDLELKKLLGTTSVPTASIAGSFPKLQGVVDMIFINFTSAHGFLN</sequence>
<gene>
    <name evidence="1" type="ORF">UY3_06460</name>
</gene>
<accession>M7BGN0</accession>
<reference evidence="2" key="1">
    <citation type="journal article" date="2013" name="Nat. Genet.">
        <title>The draft genomes of soft-shell turtle and green sea turtle yield insights into the development and evolution of the turtle-specific body plan.</title>
        <authorList>
            <person name="Wang Z."/>
            <person name="Pascual-Anaya J."/>
            <person name="Zadissa A."/>
            <person name="Li W."/>
            <person name="Niimura Y."/>
            <person name="Huang Z."/>
            <person name="Li C."/>
            <person name="White S."/>
            <person name="Xiong Z."/>
            <person name="Fang D."/>
            <person name="Wang B."/>
            <person name="Ming Y."/>
            <person name="Chen Y."/>
            <person name="Zheng Y."/>
            <person name="Kuraku S."/>
            <person name="Pignatelli M."/>
            <person name="Herrero J."/>
            <person name="Beal K."/>
            <person name="Nozawa M."/>
            <person name="Li Q."/>
            <person name="Wang J."/>
            <person name="Zhang H."/>
            <person name="Yu L."/>
            <person name="Shigenobu S."/>
            <person name="Wang J."/>
            <person name="Liu J."/>
            <person name="Flicek P."/>
            <person name="Searle S."/>
            <person name="Wang J."/>
            <person name="Kuratani S."/>
            <person name="Yin Y."/>
            <person name="Aken B."/>
            <person name="Zhang G."/>
            <person name="Irie N."/>
        </authorList>
    </citation>
    <scope>NUCLEOTIDE SEQUENCE [LARGE SCALE GENOMIC DNA]</scope>
</reference>
<evidence type="ECO:0000313" key="1">
    <source>
        <dbReference type="EMBL" id="EMP36349.1"/>
    </source>
</evidence>
<proteinExistence type="predicted"/>
<keyword evidence="2" id="KW-1185">Reference proteome</keyword>
<evidence type="ECO:0000313" key="2">
    <source>
        <dbReference type="Proteomes" id="UP000031443"/>
    </source>
</evidence>
<dbReference type="EMBL" id="KB525470">
    <property type="protein sequence ID" value="EMP36349.1"/>
    <property type="molecule type" value="Genomic_DNA"/>
</dbReference>
<protein>
    <submittedName>
        <fullName evidence="1">Uncharacterized protein</fullName>
    </submittedName>
</protein>
<dbReference type="Proteomes" id="UP000031443">
    <property type="component" value="Unassembled WGS sequence"/>
</dbReference>
<dbReference type="AlphaFoldDB" id="M7BGN0"/>